<accession>A0A6P7FVK1</accession>
<dbReference type="PANTHER" id="PTHR37445:SF3">
    <property type="entry name" value="ZINC FINGER PHD-TYPE DOMAIN-CONTAINING PROTEIN"/>
    <property type="match status" value="1"/>
</dbReference>
<reference evidence="2" key="1">
    <citation type="submission" date="2025-08" db="UniProtKB">
        <authorList>
            <consortium name="RefSeq"/>
        </authorList>
    </citation>
    <scope>IDENTIFICATION</scope>
    <source>
        <tissue evidence="2">Whole insect</tissue>
    </source>
</reference>
<keyword evidence="1" id="KW-0175">Coiled coil</keyword>
<dbReference type="InterPro" id="IPR013083">
    <property type="entry name" value="Znf_RING/FYVE/PHD"/>
</dbReference>
<protein>
    <submittedName>
        <fullName evidence="2">Uncharacterized protein LOC114334520</fullName>
    </submittedName>
</protein>
<organism evidence="2">
    <name type="scientific">Diabrotica virgifera virgifera</name>
    <name type="common">western corn rootworm</name>
    <dbReference type="NCBI Taxonomy" id="50390"/>
    <lineage>
        <taxon>Eukaryota</taxon>
        <taxon>Metazoa</taxon>
        <taxon>Ecdysozoa</taxon>
        <taxon>Arthropoda</taxon>
        <taxon>Hexapoda</taxon>
        <taxon>Insecta</taxon>
        <taxon>Pterygota</taxon>
        <taxon>Neoptera</taxon>
        <taxon>Endopterygota</taxon>
        <taxon>Coleoptera</taxon>
        <taxon>Polyphaga</taxon>
        <taxon>Cucujiformia</taxon>
        <taxon>Chrysomeloidea</taxon>
        <taxon>Chrysomelidae</taxon>
        <taxon>Galerucinae</taxon>
        <taxon>Diabroticina</taxon>
        <taxon>Diabroticites</taxon>
        <taxon>Diabrotica</taxon>
    </lineage>
</organism>
<dbReference type="PANTHER" id="PTHR37445">
    <property type="entry name" value="PROTEIN CBG24663"/>
    <property type="match status" value="1"/>
</dbReference>
<dbReference type="SUPFAM" id="SSF57903">
    <property type="entry name" value="FYVE/PHD zinc finger"/>
    <property type="match status" value="1"/>
</dbReference>
<sequence length="220" mass="24593">MAGDNCAPCGDALGDKLVACDSCHITVHPNETCTGLAASELRAVIIQKRTLNYFCSDCRLSFKSVPKLIREIETLRSEVSSLKSEIKKLKENKDATSSSAEEVLNELHERQKKANNLLIFNLQEPNTATDDINQVKSILNTISNNLINSNNIKISRFGNRNKNGHRPLRVIMSSSMDAHAVIKNKHICRDKKIFIQLDQTSLQRKVLVCENRAAESSTSW</sequence>
<evidence type="ECO:0000256" key="1">
    <source>
        <dbReference type="SAM" id="Coils"/>
    </source>
</evidence>
<dbReference type="InterPro" id="IPR011011">
    <property type="entry name" value="Znf_FYVE_PHD"/>
</dbReference>
<dbReference type="InParanoid" id="A0A6P7FVK1"/>
<dbReference type="Gene3D" id="3.30.40.10">
    <property type="entry name" value="Zinc/RING finger domain, C3HC4 (zinc finger)"/>
    <property type="match status" value="1"/>
</dbReference>
<dbReference type="RefSeq" id="XP_028140381.1">
    <property type="nucleotide sequence ID" value="XM_028284580.1"/>
</dbReference>
<dbReference type="AlphaFoldDB" id="A0A6P7FVK1"/>
<evidence type="ECO:0000313" key="2">
    <source>
        <dbReference type="RefSeq" id="XP_028140381.1"/>
    </source>
</evidence>
<feature type="coiled-coil region" evidence="1">
    <location>
        <begin position="65"/>
        <end position="106"/>
    </location>
</feature>
<name>A0A6P7FVK1_DIAVI</name>
<gene>
    <name evidence="2" type="primary">LOC114334520</name>
</gene>
<proteinExistence type="predicted"/>